<evidence type="ECO:0000313" key="4">
    <source>
        <dbReference type="Proteomes" id="UP000656732"/>
    </source>
</evidence>
<feature type="domain" description="4'-phosphopantetheinyl transferase" evidence="2">
    <location>
        <begin position="100"/>
        <end position="160"/>
    </location>
</feature>
<protein>
    <recommendedName>
        <fullName evidence="2">4'-phosphopantetheinyl transferase domain-containing protein</fullName>
    </recommendedName>
</protein>
<dbReference type="AlphaFoldDB" id="A0A918C087"/>
<dbReference type="Gene3D" id="3.90.470.20">
    <property type="entry name" value="4'-phosphopantetheinyl transferase domain"/>
    <property type="match status" value="2"/>
</dbReference>
<comment type="caution">
    <text evidence="3">The sequence shown here is derived from an EMBL/GenBank/DDBJ whole genome shotgun (WGS) entry which is preliminary data.</text>
</comment>
<accession>A0A918C087</accession>
<keyword evidence="4" id="KW-1185">Reference proteome</keyword>
<gene>
    <name evidence="3" type="ORF">GCM10010280_55780</name>
</gene>
<evidence type="ECO:0000256" key="1">
    <source>
        <dbReference type="ARBA" id="ARBA00022679"/>
    </source>
</evidence>
<dbReference type="RefSeq" id="WP_189560797.1">
    <property type="nucleotide sequence ID" value="NZ_BMTU01000014.1"/>
</dbReference>
<dbReference type="GO" id="GO:0008897">
    <property type="term" value="F:holo-[acyl-carrier-protein] synthase activity"/>
    <property type="evidence" value="ECO:0007669"/>
    <property type="project" value="InterPro"/>
</dbReference>
<reference evidence="3" key="2">
    <citation type="submission" date="2020-09" db="EMBL/GenBank/DDBJ databases">
        <authorList>
            <person name="Sun Q."/>
            <person name="Ohkuma M."/>
        </authorList>
    </citation>
    <scope>NUCLEOTIDE SEQUENCE</scope>
    <source>
        <strain evidence="3">JCM 4403</strain>
    </source>
</reference>
<name>A0A918C087_9ACTN</name>
<dbReference type="InterPro" id="IPR008278">
    <property type="entry name" value="4-PPantetheinyl_Trfase_dom"/>
</dbReference>
<reference evidence="3" key="1">
    <citation type="journal article" date="2014" name="Int. J. Syst. Evol. Microbiol.">
        <title>Complete genome sequence of Corynebacterium casei LMG S-19264T (=DSM 44701T), isolated from a smear-ripened cheese.</title>
        <authorList>
            <consortium name="US DOE Joint Genome Institute (JGI-PGF)"/>
            <person name="Walter F."/>
            <person name="Albersmeier A."/>
            <person name="Kalinowski J."/>
            <person name="Ruckert C."/>
        </authorList>
    </citation>
    <scope>NUCLEOTIDE SEQUENCE</scope>
    <source>
        <strain evidence="3">JCM 4403</strain>
    </source>
</reference>
<evidence type="ECO:0000259" key="2">
    <source>
        <dbReference type="Pfam" id="PF01648"/>
    </source>
</evidence>
<evidence type="ECO:0000313" key="3">
    <source>
        <dbReference type="EMBL" id="GGR00707.1"/>
    </source>
</evidence>
<dbReference type="Pfam" id="PF01648">
    <property type="entry name" value="ACPS"/>
    <property type="match status" value="1"/>
</dbReference>
<dbReference type="EMBL" id="BMTU01000014">
    <property type="protein sequence ID" value="GGR00707.1"/>
    <property type="molecule type" value="Genomic_DNA"/>
</dbReference>
<proteinExistence type="predicted"/>
<organism evidence="3 4">
    <name type="scientific">Streptomyces pilosus</name>
    <dbReference type="NCBI Taxonomy" id="28893"/>
    <lineage>
        <taxon>Bacteria</taxon>
        <taxon>Bacillati</taxon>
        <taxon>Actinomycetota</taxon>
        <taxon>Actinomycetes</taxon>
        <taxon>Kitasatosporales</taxon>
        <taxon>Streptomycetaceae</taxon>
        <taxon>Streptomyces</taxon>
    </lineage>
</organism>
<keyword evidence="1" id="KW-0808">Transferase</keyword>
<dbReference type="Proteomes" id="UP000656732">
    <property type="component" value="Unassembled WGS sequence"/>
</dbReference>
<dbReference type="GO" id="GO:0000287">
    <property type="term" value="F:magnesium ion binding"/>
    <property type="evidence" value="ECO:0007669"/>
    <property type="project" value="InterPro"/>
</dbReference>
<dbReference type="SUPFAM" id="SSF56214">
    <property type="entry name" value="4'-phosphopantetheinyl transferase"/>
    <property type="match status" value="2"/>
</dbReference>
<sequence>MSVLEISRGVWVATGEAPAGRLTPGDLAAARGRPAWRAHQILQGRALLRGLLAEVAPGSAAEPVVAGHNGKPVLAGRSRPGISISHDEEHTVVAVAHGRRVGVDVQVPPRRVGHSMVRRCAAPYANRLYRMPAHLRHTVFTEIWTVQEACVKTDGSGIGGCPWSIDVPPHLDHGDWHGLCWRKVRDLIDVPVACAWEATP</sequence>
<dbReference type="InterPro" id="IPR037143">
    <property type="entry name" value="4-PPantetheinyl_Trfase_dom_sf"/>
</dbReference>